<evidence type="ECO:0000256" key="3">
    <source>
        <dbReference type="ARBA" id="ARBA00023157"/>
    </source>
</evidence>
<sequence length="268" mass="29486">MVLGFFNCQKWLGILLVALVVACMPLKAFYDNIQEKISPLVRNGIEAQQNEQYQKAYEIFKQAHEGGDVLGTALLGSLYANGLGVRANPTKAKIYFNIVLKNDDLQKEVSRNRAQDHFKTDIFVPTYRSAAMIVANLGLAHLYEVGLGVEKSPKKAFKLYKLILINMGANKGRNSGLAFLVNAATLGLGGGLTQIALGNAFKLEKLPVAVLAKLPFIKTLVAQTLYKMGMAYKMGVGVWRNRKKAKECFKMALDLGSDPALEAMRDLQ</sequence>
<evidence type="ECO:0000256" key="1">
    <source>
        <dbReference type="ARBA" id="ARBA00001526"/>
    </source>
</evidence>
<dbReference type="InterPro" id="IPR052945">
    <property type="entry name" value="Mitotic_Regulator"/>
</dbReference>
<dbReference type="GO" id="GO:0008800">
    <property type="term" value="F:beta-lactamase activity"/>
    <property type="evidence" value="ECO:0007669"/>
    <property type="project" value="UniProtKB-EC"/>
</dbReference>
<accession>A0A0K2Y7P9</accession>
<dbReference type="Gene3D" id="1.25.40.10">
    <property type="entry name" value="Tetratricopeptide repeat domain"/>
    <property type="match status" value="1"/>
</dbReference>
<dbReference type="Pfam" id="PF08238">
    <property type="entry name" value="Sel1"/>
    <property type="match status" value="3"/>
</dbReference>
<keyword evidence="3" id="KW-1015">Disulfide bond</keyword>
<reference evidence="6" key="1">
    <citation type="submission" date="2014-12" db="EMBL/GenBank/DDBJ databases">
        <authorList>
            <person name="Smet A."/>
        </authorList>
    </citation>
    <scope>NUCLEOTIDE SEQUENCE [LARGE SCALE GENOMIC DNA]</scope>
</reference>
<gene>
    <name evidence="5" type="ORF">HHE01_08930</name>
</gene>
<dbReference type="PANTHER" id="PTHR43628:SF1">
    <property type="entry name" value="CHITIN SYNTHASE REGULATORY FACTOR 2-RELATED"/>
    <property type="match status" value="1"/>
</dbReference>
<name>A0A0K2Y7P9_HELHE</name>
<evidence type="ECO:0000256" key="2">
    <source>
        <dbReference type="ARBA" id="ARBA00012865"/>
    </source>
</evidence>
<proteinExistence type="predicted"/>
<dbReference type="EC" id="3.5.2.6" evidence="2"/>
<evidence type="ECO:0000256" key="4">
    <source>
        <dbReference type="ARBA" id="ARBA00023251"/>
    </source>
</evidence>
<evidence type="ECO:0000313" key="6">
    <source>
        <dbReference type="Proteomes" id="UP000046090"/>
    </source>
</evidence>
<dbReference type="Proteomes" id="UP000046090">
    <property type="component" value="Unassembled WGS sequence"/>
</dbReference>
<evidence type="ECO:0000313" key="5">
    <source>
        <dbReference type="EMBL" id="CRI33689.1"/>
    </source>
</evidence>
<dbReference type="AlphaFoldDB" id="A0A0K2Y7P9"/>
<protein>
    <recommendedName>
        <fullName evidence="2">beta-lactamase</fullName>
        <ecNumber evidence="2">3.5.2.6</ecNumber>
    </recommendedName>
</protein>
<keyword evidence="4" id="KW-0046">Antibiotic resistance</keyword>
<dbReference type="SMART" id="SM00671">
    <property type="entry name" value="SEL1"/>
    <property type="match status" value="3"/>
</dbReference>
<comment type="catalytic activity">
    <reaction evidence="1">
        <text>a beta-lactam + H2O = a substituted beta-amino acid</text>
        <dbReference type="Rhea" id="RHEA:20401"/>
        <dbReference type="ChEBI" id="CHEBI:15377"/>
        <dbReference type="ChEBI" id="CHEBI:35627"/>
        <dbReference type="ChEBI" id="CHEBI:140347"/>
        <dbReference type="EC" id="3.5.2.6"/>
    </reaction>
</comment>
<dbReference type="GO" id="GO:0046677">
    <property type="term" value="P:response to antibiotic"/>
    <property type="evidence" value="ECO:0007669"/>
    <property type="project" value="UniProtKB-KW"/>
</dbReference>
<dbReference type="RefSeq" id="WP_015107547.1">
    <property type="nucleotide sequence ID" value="NZ_AP026684.1"/>
</dbReference>
<dbReference type="EMBL" id="CDMK01000001">
    <property type="protein sequence ID" value="CRI33689.1"/>
    <property type="molecule type" value="Genomic_DNA"/>
</dbReference>
<organism evidence="5 6">
    <name type="scientific">Helicobacter heilmannii</name>
    <dbReference type="NCBI Taxonomy" id="35817"/>
    <lineage>
        <taxon>Bacteria</taxon>
        <taxon>Pseudomonadati</taxon>
        <taxon>Campylobacterota</taxon>
        <taxon>Epsilonproteobacteria</taxon>
        <taxon>Campylobacterales</taxon>
        <taxon>Helicobacteraceae</taxon>
        <taxon>Helicobacter</taxon>
    </lineage>
</organism>
<dbReference type="GeneID" id="76196367"/>
<dbReference type="InterPro" id="IPR006597">
    <property type="entry name" value="Sel1-like"/>
</dbReference>
<dbReference type="SUPFAM" id="SSF81901">
    <property type="entry name" value="HCP-like"/>
    <property type="match status" value="1"/>
</dbReference>
<dbReference type="PANTHER" id="PTHR43628">
    <property type="entry name" value="ACTIVATOR OF C KINASE PROTEIN 1-RELATED"/>
    <property type="match status" value="1"/>
</dbReference>
<dbReference type="InterPro" id="IPR011990">
    <property type="entry name" value="TPR-like_helical_dom_sf"/>
</dbReference>
<keyword evidence="6" id="KW-1185">Reference proteome</keyword>